<dbReference type="AlphaFoldDB" id="A0AAW3V3A3"/>
<proteinExistence type="predicted"/>
<organism evidence="2 3">
    <name type="scientific">Paraburkholderia fungorum</name>
    <dbReference type="NCBI Taxonomy" id="134537"/>
    <lineage>
        <taxon>Bacteria</taxon>
        <taxon>Pseudomonadati</taxon>
        <taxon>Pseudomonadota</taxon>
        <taxon>Betaproteobacteria</taxon>
        <taxon>Burkholderiales</taxon>
        <taxon>Burkholderiaceae</taxon>
        <taxon>Paraburkholderia</taxon>
    </lineage>
</organism>
<dbReference type="GO" id="GO:0003676">
    <property type="term" value="F:nucleic acid binding"/>
    <property type="evidence" value="ECO:0007669"/>
    <property type="project" value="InterPro"/>
</dbReference>
<dbReference type="InterPro" id="IPR038763">
    <property type="entry name" value="DHH_sf"/>
</dbReference>
<dbReference type="Proteomes" id="UP000518681">
    <property type="component" value="Unassembled WGS sequence"/>
</dbReference>
<evidence type="ECO:0000313" key="3">
    <source>
        <dbReference type="Proteomes" id="UP000518681"/>
    </source>
</evidence>
<dbReference type="InterPro" id="IPR003156">
    <property type="entry name" value="DHHA1_dom"/>
</dbReference>
<feature type="domain" description="DHHA1" evidence="1">
    <location>
        <begin position="224"/>
        <end position="281"/>
    </location>
</feature>
<comment type="caution">
    <text evidence="2">The sequence shown here is derived from an EMBL/GenBank/DDBJ whole genome shotgun (WGS) entry which is preliminary data.</text>
</comment>
<evidence type="ECO:0000259" key="1">
    <source>
        <dbReference type="Pfam" id="PF02272"/>
    </source>
</evidence>
<protein>
    <submittedName>
        <fullName evidence="2">Oligoribonuclease NrnB/cAMP/cGMP phosphodiesterase (DHH superfamily)</fullName>
    </submittedName>
</protein>
<dbReference type="Gene3D" id="3.10.310.30">
    <property type="match status" value="1"/>
</dbReference>
<dbReference type="PANTHER" id="PTHR46922">
    <property type="entry name" value="DHHA1 DOMAIN PROTEIN"/>
    <property type="match status" value="1"/>
</dbReference>
<dbReference type="PANTHER" id="PTHR46922:SF4">
    <property type="entry name" value="DHHA1 DOMAIN PROTEIN"/>
    <property type="match status" value="1"/>
</dbReference>
<evidence type="ECO:0000313" key="2">
    <source>
        <dbReference type="EMBL" id="MBB6204387.1"/>
    </source>
</evidence>
<sequence>MSKSMERDSIVVYHGRCPDGFGAALVCWLHLGGRAEYLPYQYGMEAPNATDKDLYIVDFAFDLATMQHLDRTARSITLLDHHKTWQRRLAGFQCRCGKVHFDLQKSGASLAWEHFHPTEPLPRLIAHIEDRDIWRWTLPHSAEFLSVIDTLPFEFEQWKPYLTLSELDYTAVIERGRSMHAKFLSLCQQIAEGAVEVELAGHKGLMANAGPEFKSEVGNILANRSGKFGVLWTLEESGHLKFSLRSVREFDVESIAVKFGGGGHTNAASFRLPASRFADIVNCRIDP</sequence>
<dbReference type="SUPFAM" id="SSF64182">
    <property type="entry name" value="DHH phosphoesterases"/>
    <property type="match status" value="1"/>
</dbReference>
<dbReference type="Pfam" id="PF02272">
    <property type="entry name" value="DHHA1"/>
    <property type="match status" value="1"/>
</dbReference>
<name>A0AAW3V3A3_9BURK</name>
<accession>A0AAW3V3A3</accession>
<reference evidence="2 3" key="1">
    <citation type="submission" date="2020-08" db="EMBL/GenBank/DDBJ databases">
        <title>Genomic Encyclopedia of Type Strains, Phase IV (KMG-V): Genome sequencing to study the core and pangenomes of soil and plant-associated prokaryotes.</title>
        <authorList>
            <person name="Whitman W."/>
        </authorList>
    </citation>
    <scope>NUCLEOTIDE SEQUENCE [LARGE SCALE GENOMIC DNA]</scope>
    <source>
        <strain evidence="2 3">SEMIA 4013</strain>
    </source>
</reference>
<dbReference type="EMBL" id="JACIIK010000009">
    <property type="protein sequence ID" value="MBB6204387.1"/>
    <property type="molecule type" value="Genomic_DNA"/>
</dbReference>
<gene>
    <name evidence="2" type="ORF">GGD69_005281</name>
</gene>